<name>A0A2A8D266_9BACT</name>
<reference evidence="1 2" key="1">
    <citation type="submission" date="2017-10" db="EMBL/GenBank/DDBJ databases">
        <title>Draft genome of Longibacter Salinarum.</title>
        <authorList>
            <person name="Goh K.M."/>
            <person name="Shamsir M.S."/>
            <person name="Lim S.W."/>
        </authorList>
    </citation>
    <scope>NUCLEOTIDE SEQUENCE [LARGE SCALE GENOMIC DNA]</scope>
    <source>
        <strain evidence="1 2">KCTC 52045</strain>
    </source>
</reference>
<dbReference type="PANTHER" id="PTHR36529">
    <property type="entry name" value="SLL1095 PROTEIN"/>
    <property type="match status" value="1"/>
</dbReference>
<evidence type="ECO:0000313" key="2">
    <source>
        <dbReference type="Proteomes" id="UP000220102"/>
    </source>
</evidence>
<keyword evidence="2" id="KW-1185">Reference proteome</keyword>
<sequence length="260" mass="28695">MSSSRSDSALLVFAKAPEPGRVKTRLAAGGSDLTESETAQLYTAFLKDALYQYIHMAKESEPPLDVQLHWAGDIAAASPFVDSHVSSRKRAIGHVDVREQEGEGLGERMKTAFAHAFDNGYERAVVIGTDHPTLPSAFIDEAFGAIREKKSICLGPSADGGYYLLGMNGFYPSVFEDMTYSHAHVFKNTLRRAAETEAETTILPEFYDVDTSNSLRHMLVDLRDTSVSAPNTRAATDELQLYDRFDVNRQKQEASAENHV</sequence>
<comment type="caution">
    <text evidence="1">The sequence shown here is derived from an EMBL/GenBank/DDBJ whole genome shotgun (WGS) entry which is preliminary data.</text>
</comment>
<protein>
    <recommendedName>
        <fullName evidence="3">Glycosyltransferase</fullName>
    </recommendedName>
</protein>
<dbReference type="PANTHER" id="PTHR36529:SF1">
    <property type="entry name" value="GLYCOSYLTRANSFERASE"/>
    <property type="match status" value="1"/>
</dbReference>
<gene>
    <name evidence="1" type="ORF">CRI94_01690</name>
</gene>
<dbReference type="Pfam" id="PF09837">
    <property type="entry name" value="DUF2064"/>
    <property type="match status" value="1"/>
</dbReference>
<dbReference type="EMBL" id="PDEQ01000001">
    <property type="protein sequence ID" value="PEN15025.1"/>
    <property type="molecule type" value="Genomic_DNA"/>
</dbReference>
<dbReference type="RefSeq" id="WP_098073924.1">
    <property type="nucleotide sequence ID" value="NZ_PDEQ01000001.1"/>
</dbReference>
<accession>A0A2A8D266</accession>
<dbReference type="InterPro" id="IPR018641">
    <property type="entry name" value="Trfase_1_rSAM/seldom-assoc"/>
</dbReference>
<evidence type="ECO:0008006" key="3">
    <source>
        <dbReference type="Google" id="ProtNLM"/>
    </source>
</evidence>
<proteinExistence type="predicted"/>
<dbReference type="AlphaFoldDB" id="A0A2A8D266"/>
<dbReference type="NCBIfam" id="TIGR04282">
    <property type="entry name" value="glyco_like_cofC"/>
    <property type="match status" value="1"/>
</dbReference>
<evidence type="ECO:0000313" key="1">
    <source>
        <dbReference type="EMBL" id="PEN15025.1"/>
    </source>
</evidence>
<organism evidence="1 2">
    <name type="scientific">Longibacter salinarum</name>
    <dbReference type="NCBI Taxonomy" id="1850348"/>
    <lineage>
        <taxon>Bacteria</taxon>
        <taxon>Pseudomonadati</taxon>
        <taxon>Rhodothermota</taxon>
        <taxon>Rhodothermia</taxon>
        <taxon>Rhodothermales</taxon>
        <taxon>Salisaetaceae</taxon>
        <taxon>Longibacter</taxon>
    </lineage>
</organism>
<dbReference type="OrthoDB" id="9798250at2"/>
<dbReference type="Proteomes" id="UP000220102">
    <property type="component" value="Unassembled WGS sequence"/>
</dbReference>
<dbReference type="SUPFAM" id="SSF53448">
    <property type="entry name" value="Nucleotide-diphospho-sugar transferases"/>
    <property type="match status" value="1"/>
</dbReference>
<dbReference type="InterPro" id="IPR029044">
    <property type="entry name" value="Nucleotide-diphossugar_trans"/>
</dbReference>
<dbReference type="Gene3D" id="3.90.550.10">
    <property type="entry name" value="Spore Coat Polysaccharide Biosynthesis Protein SpsA, Chain A"/>
    <property type="match status" value="1"/>
</dbReference>